<dbReference type="Proteomes" id="UP000698240">
    <property type="component" value="Unassembled WGS sequence"/>
</dbReference>
<evidence type="ECO:0000313" key="1">
    <source>
        <dbReference type="EMBL" id="NIL26149.1"/>
    </source>
</evidence>
<dbReference type="AlphaFoldDB" id="A0AA90Y1Q7"/>
<protein>
    <submittedName>
        <fullName evidence="1">Uncharacterized protein</fullName>
    </submittedName>
</protein>
<dbReference type="EMBL" id="JAASAN010000002">
    <property type="protein sequence ID" value="NIL26149.1"/>
    <property type="molecule type" value="Genomic_DNA"/>
</dbReference>
<accession>A0AA90Y1Q7</accession>
<evidence type="ECO:0000313" key="2">
    <source>
        <dbReference type="Proteomes" id="UP000698240"/>
    </source>
</evidence>
<gene>
    <name evidence="1" type="ORF">HB980_06230</name>
</gene>
<name>A0AA90Y1Q7_9GAMM</name>
<dbReference type="RefSeq" id="WP_167311275.1">
    <property type="nucleotide sequence ID" value="NZ_CP110790.1"/>
</dbReference>
<proteinExistence type="predicted"/>
<comment type="caution">
    <text evidence="1">The sequence shown here is derived from an EMBL/GenBank/DDBJ whole genome shotgun (WGS) entry which is preliminary data.</text>
</comment>
<organism evidence="1 2">
    <name type="scientific">Yersinia massiliensis</name>
    <dbReference type="NCBI Taxonomy" id="419257"/>
    <lineage>
        <taxon>Bacteria</taxon>
        <taxon>Pseudomonadati</taxon>
        <taxon>Pseudomonadota</taxon>
        <taxon>Gammaproteobacteria</taxon>
        <taxon>Enterobacterales</taxon>
        <taxon>Yersiniaceae</taxon>
        <taxon>Yersinia</taxon>
    </lineage>
</organism>
<reference evidence="1" key="1">
    <citation type="submission" date="2020-03" db="EMBL/GenBank/DDBJ databases">
        <authorList>
            <person name="Kislichkina A."/>
            <person name="Dentovskaya S."/>
            <person name="Shaikhutdinov R."/>
            <person name="Ivanov S."/>
            <person name="Sizova A."/>
            <person name="Solomentsev V."/>
            <person name="Bogun A."/>
        </authorList>
    </citation>
    <scope>NUCLEOTIDE SEQUENCE</scope>
    <source>
        <strain evidence="1">SCPM-O-B-8025</strain>
    </source>
</reference>
<sequence length="159" mass="17855">MKAYNLNQLKIIAAINAEMNRQHPNIPADNRMNVVIEAVNSICAEYAREPVDITSAMGLGNWLVSDKVGASSKYMASILSRKFVSRYAHPHDSDDFIRCIGLIKAAPELEDKILFMFGESHEWSCIAANWNSWKLLVENGELDTLNESMQKTYAAKVGY</sequence>